<name>U2P9W0_9FIRM</name>
<dbReference type="EMBL" id="AWVI01000128">
    <property type="protein sequence ID" value="ERK40911.1"/>
    <property type="molecule type" value="Genomic_DNA"/>
</dbReference>
<evidence type="ECO:0000313" key="3">
    <source>
        <dbReference type="Proteomes" id="UP000016658"/>
    </source>
</evidence>
<accession>U2P9W0</accession>
<reference evidence="2 3" key="1">
    <citation type="submission" date="2013-06" db="EMBL/GenBank/DDBJ databases">
        <authorList>
            <person name="Weinstock G."/>
            <person name="Sodergren E."/>
            <person name="Lobos E.A."/>
            <person name="Fulton L."/>
            <person name="Fulton R."/>
            <person name="Courtney L."/>
            <person name="Fronick C."/>
            <person name="O'Laughlin M."/>
            <person name="Godfrey J."/>
            <person name="Wilson R.M."/>
            <person name="Miner T."/>
            <person name="Farmer C."/>
            <person name="Delehaunty K."/>
            <person name="Cordes M."/>
            <person name="Minx P."/>
            <person name="Tomlinson C."/>
            <person name="Chen J."/>
            <person name="Wollam A."/>
            <person name="Pepin K.H."/>
            <person name="Bhonagiri V."/>
            <person name="Zhang X."/>
            <person name="Warren W."/>
            <person name="Mitreva M."/>
            <person name="Mardis E.R."/>
            <person name="Wilson R.K."/>
        </authorList>
    </citation>
    <scope>NUCLEOTIDE SEQUENCE [LARGE SCALE GENOMIC DNA]</scope>
    <source>
        <strain evidence="2 3">ATCC 27803</strain>
    </source>
</reference>
<evidence type="ECO:0000313" key="2">
    <source>
        <dbReference type="EMBL" id="ERK40911.1"/>
    </source>
</evidence>
<dbReference type="AlphaFoldDB" id="U2P9W0"/>
<dbReference type="CDD" id="cd06418">
    <property type="entry name" value="GH25_BacA-like"/>
    <property type="match status" value="1"/>
</dbReference>
<feature type="domain" description="Rv2525c-like glycoside hydrolase-like" evidence="1">
    <location>
        <begin position="60"/>
        <end position="230"/>
    </location>
</feature>
<dbReference type="InterPro" id="IPR017853">
    <property type="entry name" value="GH"/>
</dbReference>
<dbReference type="SUPFAM" id="SSF51445">
    <property type="entry name" value="(Trans)glycosidases"/>
    <property type="match status" value="1"/>
</dbReference>
<dbReference type="InterPro" id="IPR015020">
    <property type="entry name" value="Rv2525c-like_Glyco_Hydro-like"/>
</dbReference>
<dbReference type="Gene3D" id="3.20.20.80">
    <property type="entry name" value="Glycosidases"/>
    <property type="match status" value="1"/>
</dbReference>
<gene>
    <name evidence="2" type="ORF">HMPREF0367_02028</name>
</gene>
<dbReference type="PATRIC" id="fig|649755.3.peg.1869"/>
<comment type="caution">
    <text evidence="2">The sequence shown here is derived from an EMBL/GenBank/DDBJ whole genome shotgun (WGS) entry which is preliminary data.</text>
</comment>
<dbReference type="OrthoDB" id="1795295at2"/>
<organism evidence="2 3">
    <name type="scientific">Faecalitalea cylindroides ATCC 27803</name>
    <dbReference type="NCBI Taxonomy" id="649755"/>
    <lineage>
        <taxon>Bacteria</taxon>
        <taxon>Bacillati</taxon>
        <taxon>Bacillota</taxon>
        <taxon>Erysipelotrichia</taxon>
        <taxon>Erysipelotrichales</taxon>
        <taxon>Erysipelotrichaceae</taxon>
        <taxon>Faecalitalea</taxon>
    </lineage>
</organism>
<dbReference type="Proteomes" id="UP000016658">
    <property type="component" value="Unassembled WGS sequence"/>
</dbReference>
<evidence type="ECO:0000259" key="1">
    <source>
        <dbReference type="Pfam" id="PF08924"/>
    </source>
</evidence>
<protein>
    <recommendedName>
        <fullName evidence="1">Rv2525c-like glycoside hydrolase-like domain-containing protein</fullName>
    </recommendedName>
</protein>
<dbReference type="RefSeq" id="WP_051335244.1">
    <property type="nucleotide sequence ID" value="NZ_KI271054.1"/>
</dbReference>
<proteinExistence type="predicted"/>
<sequence>MSYNVLQFQDKYGLTGMINDDSGVIGVSTMKSLLTSKEDTGRLALAYDCSTVLNAKQASDLYNSGYRYIGRYLTGTAGVGAEERSKALTISEIKAIQNAGLSIFPIYQDGGYYSEYFGKTLQGSYDAVTAIQRAKRLGFTNGTTIYFAVDFDCLEYETDGLIIPYFRQINTVFNQSGINGKHYKVGIYAPRYVCTKVYEAGLAEYSFVADMSTGFSGNLGYAIPENWAFDQFFEFTFSSSPSFDLDKVGFSGRDSGCRLCENQPDFSDDELLQEAREKYVKNIAKATGYLDKIVGTELSFDNAEYNLGTIAGSGVSMSTKLKLSTSLNQHPNSPYSINISWEGDDLSPTCKSQIEAVSAMYESDVELSSLITTTLAEMAIGAKVGTISFLATPISSTVLRINIICETDSLMDFAGVVGNVSCEFESIITINTSEYGKEFNLETLSVALIVAACACLLFAAASGSGTGIIVSLLEALSGVLMPAGV</sequence>
<dbReference type="Pfam" id="PF08924">
    <property type="entry name" value="Rv2525c_GlyHyd-like"/>
    <property type="match status" value="1"/>
</dbReference>
<dbReference type="HOGENOM" id="CLU_562303_0_0_9"/>